<dbReference type="PANTHER" id="PTHR43739">
    <property type="entry name" value="XYLOGLUCANASE (EUROFUNG)"/>
    <property type="match status" value="1"/>
</dbReference>
<dbReference type="Gene3D" id="2.60.40.10">
    <property type="entry name" value="Immunoglobulins"/>
    <property type="match status" value="1"/>
</dbReference>
<evidence type="ECO:0000256" key="1">
    <source>
        <dbReference type="ARBA" id="ARBA00022729"/>
    </source>
</evidence>
<dbReference type="SUPFAM" id="SSF49299">
    <property type="entry name" value="PKD domain"/>
    <property type="match status" value="1"/>
</dbReference>
<protein>
    <submittedName>
        <fullName evidence="4">Discoidin domain-containing protein</fullName>
    </submittedName>
</protein>
<dbReference type="InterPro" id="IPR028974">
    <property type="entry name" value="TSP_type-3_rpt"/>
</dbReference>
<keyword evidence="5" id="KW-1185">Reference proteome</keyword>
<keyword evidence="1 2" id="KW-0732">Signal</keyword>
<dbReference type="SUPFAM" id="SSF49785">
    <property type="entry name" value="Galactose-binding domain-like"/>
    <property type="match status" value="1"/>
</dbReference>
<dbReference type="CDD" id="cd15482">
    <property type="entry name" value="Sialidase_non-viral"/>
    <property type="match status" value="2"/>
</dbReference>
<dbReference type="InterPro" id="IPR035986">
    <property type="entry name" value="PKD_dom_sf"/>
</dbReference>
<dbReference type="InterPro" id="IPR052025">
    <property type="entry name" value="Xyloglucanase_GH74"/>
</dbReference>
<dbReference type="Gene3D" id="4.10.1080.10">
    <property type="entry name" value="TSP type-3 repeat"/>
    <property type="match status" value="1"/>
</dbReference>
<accession>A0A8J7LRN4</accession>
<dbReference type="Pfam" id="PF00754">
    <property type="entry name" value="F5_F8_type_C"/>
    <property type="match status" value="1"/>
</dbReference>
<dbReference type="PANTHER" id="PTHR43739:SF5">
    <property type="entry name" value="EXO-ALPHA-SIALIDASE"/>
    <property type="match status" value="1"/>
</dbReference>
<evidence type="ECO:0000313" key="4">
    <source>
        <dbReference type="EMBL" id="MBJ6366666.1"/>
    </source>
</evidence>
<dbReference type="Gene3D" id="2.130.10.10">
    <property type="entry name" value="YVTN repeat-like/Quinoprotein amine dehydrogenase"/>
    <property type="match status" value="4"/>
</dbReference>
<dbReference type="SMART" id="SM00231">
    <property type="entry name" value="FA58C"/>
    <property type="match status" value="1"/>
</dbReference>
<reference evidence="4" key="1">
    <citation type="submission" date="2020-12" db="EMBL/GenBank/DDBJ databases">
        <title>Snuella sp. nov., isolated from sediment in Incheon.</title>
        <authorList>
            <person name="Kim W."/>
        </authorList>
    </citation>
    <scope>NUCLEOTIDE SEQUENCE</scope>
    <source>
        <strain evidence="4">CAU 1569</strain>
    </source>
</reference>
<evidence type="ECO:0000313" key="5">
    <source>
        <dbReference type="Proteomes" id="UP000610931"/>
    </source>
</evidence>
<dbReference type="Proteomes" id="UP000610931">
    <property type="component" value="Unassembled WGS sequence"/>
</dbReference>
<dbReference type="InterPro" id="IPR008979">
    <property type="entry name" value="Galactose-bd-like_sf"/>
</dbReference>
<feature type="signal peptide" evidence="2">
    <location>
        <begin position="1"/>
        <end position="21"/>
    </location>
</feature>
<dbReference type="GO" id="GO:0005509">
    <property type="term" value="F:calcium ion binding"/>
    <property type="evidence" value="ECO:0007669"/>
    <property type="project" value="InterPro"/>
</dbReference>
<dbReference type="Gene3D" id="2.60.120.260">
    <property type="entry name" value="Galactose-binding domain-like"/>
    <property type="match status" value="1"/>
</dbReference>
<feature type="domain" description="F5/8 type C" evidence="3">
    <location>
        <begin position="894"/>
        <end position="1041"/>
    </location>
</feature>
<dbReference type="InterPro" id="IPR015943">
    <property type="entry name" value="WD40/YVTN_repeat-like_dom_sf"/>
</dbReference>
<dbReference type="Pfam" id="PF02412">
    <property type="entry name" value="TSP_3"/>
    <property type="match status" value="1"/>
</dbReference>
<dbReference type="GO" id="GO:0010411">
    <property type="term" value="P:xyloglucan metabolic process"/>
    <property type="evidence" value="ECO:0007669"/>
    <property type="project" value="TreeGrafter"/>
</dbReference>
<proteinExistence type="predicted"/>
<sequence>MKLLKRLICLMLLVHVNVLSAQQQYTPYDDLPGIIKTYKPSYNNNFPEWAKKLYEYPVNYFEIEKGFQDYTAIYGKQKSPIIRYYKIWKQVVISYVNDKGEIEIPDFDQITKEQNVLAKTSGISKIVDASNSNWSFLGPKQTFWLNESGSSEIPGVAPWQVNVYSLAVAPSNTDIIYVGTETGYINKSIDKGQNWTMLAPNYALRGVTAIAIHPTNPNIVYMCSDGKIHKTTDGGNTWSVVLSNAEANHILIDNTNPSKIVASSNNGVYVSSNDGANWSNKASGKFYDVEFKPGDTNVIYALKQNASSKLDAVMSLDGGNTFTALPNFPNQFNDGSGGLLAVTLDNPNIVFTTLLSDNNTPQLYKGTNNGGSWTWNKIIDCNTDAFKYNNGQGYYDLVLEANPNNEDEFFVGTTTLFKTKDGGSTFDAIGGYFGRFSIHPDIQDIKWLNDGSVWVATDGGVSFSTDAFEADFQPLINNLIGSDMWGFDQGWNEDIVVGGRYHNGNTAITDFYGDKALRMGGAESPTGWVLQGKSRHVAFNDLGNGWILPKTAEGQPEGRFNFTKFPNMLEYGGNRGSLVHHPNYYEIIFLGEGNDLWKSTDMGVNFESLHAFPDKVMGISISATSPNVMYVDVKGNGLYKSTDQGLTWTHKPTLGSASYGGSKMKGKTSLVISPYDENTIYACYANGTWSADKGLIFKSTNGGDTWENISGAIDAYTKCLAIQPTSTGKDLVYLFTTRRNGTGAKVYYRTSDMTNWSLFENNYPQNFDVNTAISFYRDGKIRVAGGGGVWESPLQEDFKPIVNPWVQKKAFNCMTDTLYFDDHSILKHSGASWKWDISPAPQYISDANIRNPKVVLGTPGSYNVTLTVTQNGIEYVKTIVDMVTTTTCPSINDCSNPAELPKEEWSLLYADSEETNYPGLATMAFDGDPDTIWHTRWSTGTDPYPHEIQIDLGGFYSLSKFTYLPRQSGQNGRINEYEIYFSNDKTNWGEADFTGTFENSSAPQNLEFTTPIVARYMRIKTLSEVNGGAWTSIAELTLIGCIYDNCPDVDNPDQADFDNDGIGDACDDDDDNDGVLDIDDLCSETPLGVLVDGNGCEAFNLPANNFTITTVAETCRTSNNGQVVISALETHNYQVSLQGNGSQSNLNFTNQLTIDNLNSGVYQLCITVEGETGFERCYDVTISEPSDLAVLAKYDATSKALDLSMFNGDVYEVTLNGETTITTEGKVSLGLKSGVNSLKVTTDKDCQGVFEKRIVLNDDILVYPNPFVDDLYVNIGNEEANVAFVKMFNTNGKLVLARVLPITGQTIKVEASFLTAGMYHVILKTENSERNFKVVKK</sequence>
<dbReference type="InterPro" id="IPR013783">
    <property type="entry name" value="Ig-like_fold"/>
</dbReference>
<dbReference type="PROSITE" id="PS50022">
    <property type="entry name" value="FA58C_3"/>
    <property type="match status" value="1"/>
</dbReference>
<comment type="caution">
    <text evidence="4">The sequence shown here is derived from an EMBL/GenBank/DDBJ whole genome shotgun (WGS) entry which is preliminary data.</text>
</comment>
<dbReference type="SUPFAM" id="SSF103647">
    <property type="entry name" value="TSP type-3 repeat"/>
    <property type="match status" value="1"/>
</dbReference>
<dbReference type="EMBL" id="JAELVQ010000001">
    <property type="protein sequence ID" value="MBJ6366666.1"/>
    <property type="molecule type" value="Genomic_DNA"/>
</dbReference>
<dbReference type="SUPFAM" id="SSF110296">
    <property type="entry name" value="Oligoxyloglucan reducing end-specific cellobiohydrolase"/>
    <property type="match status" value="2"/>
</dbReference>
<dbReference type="RefSeq" id="WP_199112284.1">
    <property type="nucleotide sequence ID" value="NZ_JAELVQ010000001.1"/>
</dbReference>
<organism evidence="4 5">
    <name type="scientific">Snuella sedimenti</name>
    <dbReference type="NCBI Taxonomy" id="2798802"/>
    <lineage>
        <taxon>Bacteria</taxon>
        <taxon>Pseudomonadati</taxon>
        <taxon>Bacteroidota</taxon>
        <taxon>Flavobacteriia</taxon>
        <taxon>Flavobacteriales</taxon>
        <taxon>Flavobacteriaceae</taxon>
        <taxon>Snuella</taxon>
    </lineage>
</organism>
<dbReference type="InterPro" id="IPR000421">
    <property type="entry name" value="FA58C"/>
</dbReference>
<evidence type="ECO:0000259" key="3">
    <source>
        <dbReference type="PROSITE" id="PS50022"/>
    </source>
</evidence>
<dbReference type="InterPro" id="IPR026444">
    <property type="entry name" value="Secre_tail"/>
</dbReference>
<feature type="chain" id="PRO_5035252997" evidence="2">
    <location>
        <begin position="22"/>
        <end position="1337"/>
    </location>
</feature>
<dbReference type="NCBIfam" id="TIGR04183">
    <property type="entry name" value="Por_Secre_tail"/>
    <property type="match status" value="1"/>
</dbReference>
<dbReference type="InterPro" id="IPR003367">
    <property type="entry name" value="Thrombospondin_3-like_rpt"/>
</dbReference>
<gene>
    <name evidence="4" type="ORF">JF259_01065</name>
</gene>
<dbReference type="GO" id="GO:0007155">
    <property type="term" value="P:cell adhesion"/>
    <property type="evidence" value="ECO:0007669"/>
    <property type="project" value="InterPro"/>
</dbReference>
<evidence type="ECO:0000256" key="2">
    <source>
        <dbReference type="SAM" id="SignalP"/>
    </source>
</evidence>
<dbReference type="Pfam" id="PF18962">
    <property type="entry name" value="Por_Secre_tail"/>
    <property type="match status" value="1"/>
</dbReference>
<name>A0A8J7LRN4_9FLAO</name>